<evidence type="ECO:0000313" key="2">
    <source>
        <dbReference type="EMBL" id="CCG06734.1"/>
    </source>
</evidence>
<feature type="compositionally biased region" description="Basic and acidic residues" evidence="1">
    <location>
        <begin position="107"/>
        <end position="124"/>
    </location>
</feature>
<dbReference type="KEGG" id="rpm:RSPPHO_00108"/>
<dbReference type="EMBL" id="HE663493">
    <property type="protein sequence ID" value="CCG06734.1"/>
    <property type="molecule type" value="Genomic_DNA"/>
</dbReference>
<proteinExistence type="predicted"/>
<dbReference type="HOGENOM" id="CLU_148738_0_0_5"/>
<dbReference type="Proteomes" id="UP000033220">
    <property type="component" value="Chromosome DSM 122"/>
</dbReference>
<sequence length="145" mass="17227">MGKDLHTLIRLRKFEVDERRRDLGVLLQRQAALEAEGRALDAEFAREVSFAQQNPAFGLTLGAYVSHFRWRKDDLLEREHQLDEDILEAREALAEAYRTLKTIEVTQENRENRERQEREHKDQLFLDEVAQDRYRRRSHEGDPLA</sequence>
<accession>H6SIG8</accession>
<keyword evidence="3" id="KW-1185">Reference proteome</keyword>
<dbReference type="AlphaFoldDB" id="H6SIG8"/>
<evidence type="ECO:0000313" key="3">
    <source>
        <dbReference type="Proteomes" id="UP000033220"/>
    </source>
</evidence>
<dbReference type="STRING" id="1150469.RSPPHO_00108"/>
<reference evidence="2 3" key="1">
    <citation type="submission" date="2012-02" db="EMBL/GenBank/DDBJ databases">
        <title>Shotgun genome sequence of Phaeospirillum photometricum DSM 122.</title>
        <authorList>
            <person name="Duquesne K."/>
            <person name="Sturgis J."/>
        </authorList>
    </citation>
    <scope>NUCLEOTIDE SEQUENCE [LARGE SCALE GENOMIC DNA]</scope>
    <source>
        <strain evidence="3">DSM122</strain>
    </source>
</reference>
<dbReference type="OrthoDB" id="7273723at2"/>
<name>H6SIG8_PARPM</name>
<gene>
    <name evidence="2" type="ORF">RSPPHO_00108</name>
</gene>
<organism evidence="2 3">
    <name type="scientific">Pararhodospirillum photometricum DSM 122</name>
    <dbReference type="NCBI Taxonomy" id="1150469"/>
    <lineage>
        <taxon>Bacteria</taxon>
        <taxon>Pseudomonadati</taxon>
        <taxon>Pseudomonadota</taxon>
        <taxon>Alphaproteobacteria</taxon>
        <taxon>Rhodospirillales</taxon>
        <taxon>Rhodospirillaceae</taxon>
        <taxon>Pararhodospirillum</taxon>
    </lineage>
</organism>
<dbReference type="InterPro" id="IPR053716">
    <property type="entry name" value="Flag_assembly_chemotaxis_eff"/>
</dbReference>
<dbReference type="PATRIC" id="fig|1150469.3.peg.153"/>
<feature type="region of interest" description="Disordered" evidence="1">
    <location>
        <begin position="106"/>
        <end position="145"/>
    </location>
</feature>
<evidence type="ECO:0000256" key="1">
    <source>
        <dbReference type="SAM" id="MobiDB-lite"/>
    </source>
</evidence>
<dbReference type="RefSeq" id="WP_014413374.1">
    <property type="nucleotide sequence ID" value="NC_017059.1"/>
</dbReference>
<evidence type="ECO:0008006" key="4">
    <source>
        <dbReference type="Google" id="ProtNLM"/>
    </source>
</evidence>
<dbReference type="Gene3D" id="1.10.287.1700">
    <property type="match status" value="1"/>
</dbReference>
<protein>
    <recommendedName>
        <fullName evidence="4">Flagellar FliJ protein</fullName>
    </recommendedName>
</protein>